<proteinExistence type="inferred from homology"/>
<feature type="transmembrane region" description="Helical" evidence="8">
    <location>
        <begin position="388"/>
        <end position="405"/>
    </location>
</feature>
<organism evidence="10 11">
    <name type="scientific">Cladophialophora bantiana (strain ATCC 10958 / CBS 173.52 / CDC B-1940 / NIH 8579)</name>
    <name type="common">Xylohypha bantiana</name>
    <dbReference type="NCBI Taxonomy" id="1442370"/>
    <lineage>
        <taxon>Eukaryota</taxon>
        <taxon>Fungi</taxon>
        <taxon>Dikarya</taxon>
        <taxon>Ascomycota</taxon>
        <taxon>Pezizomycotina</taxon>
        <taxon>Eurotiomycetes</taxon>
        <taxon>Chaetothyriomycetidae</taxon>
        <taxon>Chaetothyriales</taxon>
        <taxon>Herpotrichiellaceae</taxon>
        <taxon>Cladophialophora</taxon>
    </lineage>
</organism>
<dbReference type="InterPro" id="IPR003663">
    <property type="entry name" value="Sugar/inositol_transpt"/>
</dbReference>
<keyword evidence="4 8" id="KW-0812">Transmembrane</keyword>
<evidence type="ECO:0000313" key="11">
    <source>
        <dbReference type="Proteomes" id="UP000053789"/>
    </source>
</evidence>
<feature type="transmembrane region" description="Helical" evidence="8">
    <location>
        <begin position="354"/>
        <end position="376"/>
    </location>
</feature>
<dbReference type="PANTHER" id="PTHR48022">
    <property type="entry name" value="PLASTIDIC GLUCOSE TRANSPORTER 4"/>
    <property type="match status" value="1"/>
</dbReference>
<feature type="domain" description="Major facilitator superfamily (MFS) profile" evidence="9">
    <location>
        <begin position="40"/>
        <end position="478"/>
    </location>
</feature>
<evidence type="ECO:0000256" key="8">
    <source>
        <dbReference type="SAM" id="Phobius"/>
    </source>
</evidence>
<feature type="transmembrane region" description="Helical" evidence="8">
    <location>
        <begin position="455"/>
        <end position="474"/>
    </location>
</feature>
<comment type="subcellular location">
    <subcellularLocation>
        <location evidence="1">Membrane</location>
        <topology evidence="1">Multi-pass membrane protein</topology>
    </subcellularLocation>
</comment>
<evidence type="ECO:0000256" key="6">
    <source>
        <dbReference type="ARBA" id="ARBA00023136"/>
    </source>
</evidence>
<evidence type="ECO:0000256" key="7">
    <source>
        <dbReference type="RuleBase" id="RU003346"/>
    </source>
</evidence>
<feature type="transmembrane region" description="Helical" evidence="8">
    <location>
        <begin position="169"/>
        <end position="194"/>
    </location>
</feature>
<dbReference type="PANTHER" id="PTHR48022:SF11">
    <property type="entry name" value="MONOSACCHARIDE TRANSPORTER (HXT8), PUTATIVE (AFU_ORTHOLOGUE AFUA_2G08120)-RELATED"/>
    <property type="match status" value="1"/>
</dbReference>
<feature type="transmembrane region" description="Helical" evidence="8">
    <location>
        <begin position="112"/>
        <end position="131"/>
    </location>
</feature>
<keyword evidence="3 7" id="KW-0813">Transport</keyword>
<dbReference type="InterPro" id="IPR005828">
    <property type="entry name" value="MFS_sugar_transport-like"/>
</dbReference>
<evidence type="ECO:0000256" key="1">
    <source>
        <dbReference type="ARBA" id="ARBA00004141"/>
    </source>
</evidence>
<comment type="similarity">
    <text evidence="2 7">Belongs to the major facilitator superfamily. Sugar transporter (TC 2.A.1.1) family.</text>
</comment>
<dbReference type="NCBIfam" id="TIGR00879">
    <property type="entry name" value="SP"/>
    <property type="match status" value="1"/>
</dbReference>
<evidence type="ECO:0000256" key="4">
    <source>
        <dbReference type="ARBA" id="ARBA00022692"/>
    </source>
</evidence>
<dbReference type="VEuPathDB" id="FungiDB:Z519_05879"/>
<evidence type="ECO:0000313" key="10">
    <source>
        <dbReference type="EMBL" id="KIW93274.1"/>
    </source>
</evidence>
<dbReference type="OrthoDB" id="6612291at2759"/>
<dbReference type="HOGENOM" id="CLU_001265_30_13_1"/>
<dbReference type="Gene3D" id="1.20.1250.20">
    <property type="entry name" value="MFS general substrate transporter like domains"/>
    <property type="match status" value="1"/>
</dbReference>
<dbReference type="SUPFAM" id="SSF103473">
    <property type="entry name" value="MFS general substrate transporter"/>
    <property type="match status" value="1"/>
</dbReference>
<dbReference type="AlphaFoldDB" id="A0A0D2I921"/>
<dbReference type="EMBL" id="KN846987">
    <property type="protein sequence ID" value="KIW93274.1"/>
    <property type="molecule type" value="Genomic_DNA"/>
</dbReference>
<evidence type="ECO:0000256" key="3">
    <source>
        <dbReference type="ARBA" id="ARBA00022448"/>
    </source>
</evidence>
<accession>A0A0D2I921</accession>
<dbReference type="InterPro" id="IPR020846">
    <property type="entry name" value="MFS_dom"/>
</dbReference>
<evidence type="ECO:0000259" key="9">
    <source>
        <dbReference type="PROSITE" id="PS50850"/>
    </source>
</evidence>
<evidence type="ECO:0000256" key="2">
    <source>
        <dbReference type="ARBA" id="ARBA00010992"/>
    </source>
</evidence>
<dbReference type="GeneID" id="27698807"/>
<dbReference type="InterPro" id="IPR036259">
    <property type="entry name" value="MFS_trans_sf"/>
</dbReference>
<dbReference type="PROSITE" id="PS50850">
    <property type="entry name" value="MFS"/>
    <property type="match status" value="1"/>
</dbReference>
<evidence type="ECO:0000256" key="5">
    <source>
        <dbReference type="ARBA" id="ARBA00022989"/>
    </source>
</evidence>
<protein>
    <recommendedName>
        <fullName evidence="9">Major facilitator superfamily (MFS) profile domain-containing protein</fullName>
    </recommendedName>
</protein>
<keyword evidence="6 8" id="KW-0472">Membrane</keyword>
<reference evidence="10" key="1">
    <citation type="submission" date="2015-01" db="EMBL/GenBank/DDBJ databases">
        <title>The Genome Sequence of Cladophialophora bantiana CBS 173.52.</title>
        <authorList>
            <consortium name="The Broad Institute Genomics Platform"/>
            <person name="Cuomo C."/>
            <person name="de Hoog S."/>
            <person name="Gorbushina A."/>
            <person name="Stielow B."/>
            <person name="Teixiera M."/>
            <person name="Abouelleil A."/>
            <person name="Chapman S.B."/>
            <person name="Priest M."/>
            <person name="Young S.K."/>
            <person name="Wortman J."/>
            <person name="Nusbaum C."/>
            <person name="Birren B."/>
        </authorList>
    </citation>
    <scope>NUCLEOTIDE SEQUENCE [LARGE SCALE GENOMIC DNA]</scope>
    <source>
        <strain evidence="10">CBS 173.52</strain>
    </source>
</reference>
<feature type="transmembrane region" description="Helical" evidence="8">
    <location>
        <begin position="425"/>
        <end position="448"/>
    </location>
</feature>
<feature type="transmembrane region" description="Helical" evidence="8">
    <location>
        <begin position="327"/>
        <end position="348"/>
    </location>
</feature>
<keyword evidence="11" id="KW-1185">Reference proteome</keyword>
<dbReference type="Pfam" id="PF00083">
    <property type="entry name" value="Sugar_tr"/>
    <property type="match status" value="1"/>
</dbReference>
<keyword evidence="5 8" id="KW-1133">Transmembrane helix</keyword>
<feature type="transmembrane region" description="Helical" evidence="8">
    <location>
        <begin position="87"/>
        <end position="105"/>
    </location>
</feature>
<gene>
    <name evidence="10" type="ORF">Z519_05879</name>
</gene>
<dbReference type="GO" id="GO:0005351">
    <property type="term" value="F:carbohydrate:proton symporter activity"/>
    <property type="evidence" value="ECO:0007669"/>
    <property type="project" value="TreeGrafter"/>
</dbReference>
<dbReference type="InterPro" id="IPR050360">
    <property type="entry name" value="MFS_Sugar_Transporters"/>
</dbReference>
<sequence>MATKQEKNDIDLVKDEVVESEFGGQAAYYVPKTKMRNVWYVLMVGTGQIAGGGANAVIATTLAQPTFVSKMSLNGPNSNSLMGGTNGSFYAGGFFGVFFAAWACDTFGRRKAMWLTGVLNIVSCILCASSVNIGMFIAVRFIAGFAACQYVMQTPLYQSEIAPPHLRGLLVGTFGIFNVFGYNIANWSGVGFYYVKDSNIAWRMIFVMVGGLAIINMILVYFCPESPRWLVMKNRQAEAEQVIRLIHGDSGDDTFVKLETIQIERQVATERELNVSYIQMFADKRWRRRTLLNRLTESVYQSTGVLVINNYGPYFYSILGMSTLQQLYLAGGYVLLSLTVATIGAFGIDKLGRIKIMVCGIAGQVVMLCIETAIVAQYADSVNRSANIAGIWAFFMYCAVYGLTWDCTPYVYVSEIMPSHLRAKGVTLSIGCLYLSVCALITGALYAFGDIGWKYFLVFICAGPVGALLIWLYGPETKGKTLEEIGGIFGDELAIPELHATDDSHITQKRTA</sequence>
<dbReference type="Proteomes" id="UP000053789">
    <property type="component" value="Unassembled WGS sequence"/>
</dbReference>
<feature type="transmembrane region" description="Helical" evidence="8">
    <location>
        <begin position="38"/>
        <end position="67"/>
    </location>
</feature>
<name>A0A0D2I921_CLAB1</name>
<dbReference type="RefSeq" id="XP_016619943.1">
    <property type="nucleotide sequence ID" value="XM_016763619.1"/>
</dbReference>
<dbReference type="GO" id="GO:0016020">
    <property type="term" value="C:membrane"/>
    <property type="evidence" value="ECO:0007669"/>
    <property type="project" value="UniProtKB-SubCell"/>
</dbReference>
<feature type="transmembrane region" description="Helical" evidence="8">
    <location>
        <begin position="200"/>
        <end position="223"/>
    </location>
</feature>